<evidence type="ECO:0000313" key="2">
    <source>
        <dbReference type="Proteomes" id="UP000242367"/>
    </source>
</evidence>
<organism evidence="1 2">
    <name type="scientific">Actinomadura rubteroloni</name>
    <dbReference type="NCBI Taxonomy" id="1926885"/>
    <lineage>
        <taxon>Bacteria</taxon>
        <taxon>Bacillati</taxon>
        <taxon>Actinomycetota</taxon>
        <taxon>Actinomycetes</taxon>
        <taxon>Streptosporangiales</taxon>
        <taxon>Thermomonosporaceae</taxon>
        <taxon>Actinomadura</taxon>
    </lineage>
</organism>
<comment type="caution">
    <text evidence="1">The sequence shown here is derived from an EMBL/GenBank/DDBJ whole genome shotgun (WGS) entry which is preliminary data.</text>
</comment>
<accession>A0A2P4UGZ3</accession>
<sequence>MNTNALGIDFGRVIMGGAHATGEQDTVFLDGTLEDALASPAMPGMWEAVPRLVALFDGRAWIISKCGDRIRQRTLAWLDRHDFHARTGLDPGNVRFCRRRPEKAVHCADLGITHMIDDRPDVHRALEGIVPHRYLFGPQRRPSALPNPLTWADAETMITAAVRGSGAEQRPPATRRSR</sequence>
<dbReference type="EMBL" id="MTBP01000002">
    <property type="protein sequence ID" value="POM24344.1"/>
    <property type="molecule type" value="Genomic_DNA"/>
</dbReference>
<keyword evidence="2" id="KW-1185">Reference proteome</keyword>
<proteinExistence type="predicted"/>
<evidence type="ECO:0000313" key="1">
    <source>
        <dbReference type="EMBL" id="POM24344.1"/>
    </source>
</evidence>
<dbReference type="RefSeq" id="WP_103563486.1">
    <property type="nucleotide sequence ID" value="NZ_MTBP01000002.1"/>
</dbReference>
<gene>
    <name evidence="1" type="ORF">BTM25_29730</name>
</gene>
<name>A0A2P4UGZ3_9ACTN</name>
<dbReference type="Proteomes" id="UP000242367">
    <property type="component" value="Unassembled WGS sequence"/>
</dbReference>
<dbReference type="AlphaFoldDB" id="A0A2P4UGZ3"/>
<protein>
    <submittedName>
        <fullName evidence="1">Uncharacterized protein</fullName>
    </submittedName>
</protein>
<reference evidence="1 2" key="1">
    <citation type="journal article" date="2017" name="Chemistry">
        <title>Isolation, Biosynthesis and Chemical Modifications of Rubterolones A-F: Rare Tropolone Alkaloids from Actinomadura sp. 5-2.</title>
        <authorList>
            <person name="Guo H."/>
            <person name="Benndorf R."/>
            <person name="Leichnitz D."/>
            <person name="Klassen J.L."/>
            <person name="Vollmers J."/>
            <person name="Gorls H."/>
            <person name="Steinacker M."/>
            <person name="Weigel C."/>
            <person name="Dahse H.M."/>
            <person name="Kaster A.K."/>
            <person name="de Beer Z.W."/>
            <person name="Poulsen M."/>
            <person name="Beemelmanns C."/>
        </authorList>
    </citation>
    <scope>NUCLEOTIDE SEQUENCE [LARGE SCALE GENOMIC DNA]</scope>
    <source>
        <strain evidence="1 2">5-2</strain>
    </source>
</reference>